<organism evidence="1 2">
    <name type="scientific">Vigna unguiculata</name>
    <name type="common">Cowpea</name>
    <dbReference type="NCBI Taxonomy" id="3917"/>
    <lineage>
        <taxon>Eukaryota</taxon>
        <taxon>Viridiplantae</taxon>
        <taxon>Streptophyta</taxon>
        <taxon>Embryophyta</taxon>
        <taxon>Tracheophyta</taxon>
        <taxon>Spermatophyta</taxon>
        <taxon>Magnoliopsida</taxon>
        <taxon>eudicotyledons</taxon>
        <taxon>Gunneridae</taxon>
        <taxon>Pentapetalae</taxon>
        <taxon>rosids</taxon>
        <taxon>fabids</taxon>
        <taxon>Fabales</taxon>
        <taxon>Fabaceae</taxon>
        <taxon>Papilionoideae</taxon>
        <taxon>50 kb inversion clade</taxon>
        <taxon>NPAAA clade</taxon>
        <taxon>indigoferoid/millettioid clade</taxon>
        <taxon>Phaseoleae</taxon>
        <taxon>Vigna</taxon>
    </lineage>
</organism>
<proteinExistence type="predicted"/>
<dbReference type="EMBL" id="CP039350">
    <property type="protein sequence ID" value="QCD96003.1"/>
    <property type="molecule type" value="Genomic_DNA"/>
</dbReference>
<gene>
    <name evidence="1" type="ORF">DEO72_LG6g704</name>
</gene>
<evidence type="ECO:0000313" key="1">
    <source>
        <dbReference type="EMBL" id="QCD96003.1"/>
    </source>
</evidence>
<dbReference type="Proteomes" id="UP000501690">
    <property type="component" value="Linkage Group LG6"/>
</dbReference>
<reference evidence="1 2" key="1">
    <citation type="submission" date="2019-04" db="EMBL/GenBank/DDBJ databases">
        <title>An improved genome assembly and genetic linkage map for asparagus bean, Vigna unguiculata ssp. sesquipedialis.</title>
        <authorList>
            <person name="Xia Q."/>
            <person name="Zhang R."/>
            <person name="Dong Y."/>
        </authorList>
    </citation>
    <scope>NUCLEOTIDE SEQUENCE [LARGE SCALE GENOMIC DNA]</scope>
    <source>
        <tissue evidence="1">Leaf</tissue>
    </source>
</reference>
<name>A0A4D6M5H2_VIGUN</name>
<evidence type="ECO:0000313" key="2">
    <source>
        <dbReference type="Proteomes" id="UP000501690"/>
    </source>
</evidence>
<sequence>MRESLNEEGFDLADITKSLNLIKADAQANLMCNPNSTMDRGLVAKKMEADFGDSDEHKVVGGIESSLVCEVATLGSTTSTKWPGMI</sequence>
<dbReference type="AlphaFoldDB" id="A0A4D6M5H2"/>
<keyword evidence="2" id="KW-1185">Reference proteome</keyword>
<accession>A0A4D6M5H2</accession>
<protein>
    <submittedName>
        <fullName evidence="1">Uncharacterized protein</fullName>
    </submittedName>
</protein>